<dbReference type="GO" id="GO:0022857">
    <property type="term" value="F:transmembrane transporter activity"/>
    <property type="evidence" value="ECO:0007669"/>
    <property type="project" value="TreeGrafter"/>
</dbReference>
<keyword evidence="11" id="KW-1185">Reference proteome</keyword>
<comment type="similarity">
    <text evidence="6">Belongs to the ABC-4 integral membrane protein family.</text>
</comment>
<protein>
    <submittedName>
        <fullName evidence="10">FtsX-like permease family protein</fullName>
    </submittedName>
</protein>
<evidence type="ECO:0000259" key="9">
    <source>
        <dbReference type="Pfam" id="PF12704"/>
    </source>
</evidence>
<comment type="subcellular location">
    <subcellularLocation>
        <location evidence="1">Cell membrane</location>
        <topology evidence="1">Multi-pass membrane protein</topology>
    </subcellularLocation>
</comment>
<organism evidence="10 11">
    <name type="scientific">Thermanaerosceptrum fracticalcis</name>
    <dbReference type="NCBI Taxonomy" id="1712410"/>
    <lineage>
        <taxon>Bacteria</taxon>
        <taxon>Bacillati</taxon>
        <taxon>Bacillota</taxon>
        <taxon>Clostridia</taxon>
        <taxon>Eubacteriales</taxon>
        <taxon>Peptococcaceae</taxon>
        <taxon>Thermanaerosceptrum</taxon>
    </lineage>
</organism>
<keyword evidence="2" id="KW-1003">Cell membrane</keyword>
<dbReference type="PANTHER" id="PTHR30572:SF4">
    <property type="entry name" value="ABC TRANSPORTER PERMEASE YTRF"/>
    <property type="match status" value="1"/>
</dbReference>
<keyword evidence="4 7" id="KW-1133">Transmembrane helix</keyword>
<dbReference type="Pfam" id="PF12704">
    <property type="entry name" value="MacB_PCD"/>
    <property type="match status" value="1"/>
</dbReference>
<evidence type="ECO:0000313" key="11">
    <source>
        <dbReference type="Proteomes" id="UP000515847"/>
    </source>
</evidence>
<name>A0A7G6E7A7_THEFR</name>
<dbReference type="Pfam" id="PF02687">
    <property type="entry name" value="FtsX"/>
    <property type="match status" value="1"/>
</dbReference>
<dbReference type="RefSeq" id="WP_034423517.1">
    <property type="nucleotide sequence ID" value="NZ_CP045798.1"/>
</dbReference>
<dbReference type="OrthoDB" id="9770036at2"/>
<dbReference type="KEGG" id="tfr:BR63_17865"/>
<evidence type="ECO:0000256" key="1">
    <source>
        <dbReference type="ARBA" id="ARBA00004651"/>
    </source>
</evidence>
<dbReference type="Proteomes" id="UP000515847">
    <property type="component" value="Chromosome"/>
</dbReference>
<feature type="domain" description="ABC3 transporter permease C-terminal" evidence="8">
    <location>
        <begin position="270"/>
        <end position="382"/>
    </location>
</feature>
<evidence type="ECO:0000259" key="8">
    <source>
        <dbReference type="Pfam" id="PF02687"/>
    </source>
</evidence>
<evidence type="ECO:0000313" key="10">
    <source>
        <dbReference type="EMBL" id="QNB47961.1"/>
    </source>
</evidence>
<dbReference type="InterPro" id="IPR050250">
    <property type="entry name" value="Macrolide_Exporter_MacB"/>
</dbReference>
<accession>A0A7G6E7A7</accession>
<feature type="domain" description="MacB-like periplasmic core" evidence="9">
    <location>
        <begin position="21"/>
        <end position="232"/>
    </location>
</feature>
<feature type="transmembrane region" description="Helical" evidence="7">
    <location>
        <begin position="21"/>
        <end position="42"/>
    </location>
</feature>
<dbReference type="AlphaFoldDB" id="A0A7G6E7A7"/>
<dbReference type="InterPro" id="IPR025857">
    <property type="entry name" value="MacB_PCD"/>
</dbReference>
<dbReference type="EMBL" id="CP045798">
    <property type="protein sequence ID" value="QNB47961.1"/>
    <property type="molecule type" value="Genomic_DNA"/>
</dbReference>
<gene>
    <name evidence="10" type="ORF">BR63_17865</name>
</gene>
<proteinExistence type="inferred from homology"/>
<dbReference type="GO" id="GO:0005886">
    <property type="term" value="C:plasma membrane"/>
    <property type="evidence" value="ECO:0007669"/>
    <property type="project" value="UniProtKB-SubCell"/>
</dbReference>
<evidence type="ECO:0000256" key="6">
    <source>
        <dbReference type="ARBA" id="ARBA00038076"/>
    </source>
</evidence>
<evidence type="ECO:0000256" key="3">
    <source>
        <dbReference type="ARBA" id="ARBA00022692"/>
    </source>
</evidence>
<evidence type="ECO:0000256" key="4">
    <source>
        <dbReference type="ARBA" id="ARBA00022989"/>
    </source>
</evidence>
<sequence length="389" mass="42224">MEFWQAIRLGISGIMGNKLRSFLTMLGVILGVSAVIILVALAEGSTQQVSERIQSMGSNLLSVSIRGRGNTGYLSYEEVLKWEAYEGVSKVAPSISTQVQAKFGNKTKDVNIEGTNHSYHEVRNTHVVMGRELTAIDVEFREKVAVIGANVAKELFGEFNPLGEHIKLRGINYRVIGVLETKGSTIGGSSDDAVLIPLTSAERFVGTRGIRRVYVQAENPETVDQVVAKLTEFLTDKYKDPDNFSVFNQTEMLQTVNQVTSMLTIMLGGIAGIALLVGGIGIMNIMLVTVTERTREIGIRKAIGAKKRHILYQFLVEAVVISSVGGVIGIFLGVGIAKLISVFTSIAIKFSVPVIVIAFSFAVLVGIVFGVYPANKAARLNPIEALRYE</sequence>
<feature type="transmembrane region" description="Helical" evidence="7">
    <location>
        <begin position="346"/>
        <end position="372"/>
    </location>
</feature>
<feature type="transmembrane region" description="Helical" evidence="7">
    <location>
        <begin position="311"/>
        <end position="340"/>
    </location>
</feature>
<evidence type="ECO:0000256" key="7">
    <source>
        <dbReference type="SAM" id="Phobius"/>
    </source>
</evidence>
<dbReference type="InterPro" id="IPR003838">
    <property type="entry name" value="ABC3_permease_C"/>
</dbReference>
<evidence type="ECO:0000256" key="5">
    <source>
        <dbReference type="ARBA" id="ARBA00023136"/>
    </source>
</evidence>
<keyword evidence="3 7" id="KW-0812">Transmembrane</keyword>
<evidence type="ECO:0000256" key="2">
    <source>
        <dbReference type="ARBA" id="ARBA00022475"/>
    </source>
</evidence>
<dbReference type="PANTHER" id="PTHR30572">
    <property type="entry name" value="MEMBRANE COMPONENT OF TRANSPORTER-RELATED"/>
    <property type="match status" value="1"/>
</dbReference>
<reference evidence="10 11" key="1">
    <citation type="journal article" date="2019" name="Front. Microbiol.">
        <title>Thermoanaerosceptrum fracticalcis gen. nov. sp. nov., a Novel Fumarate-Fermenting Microorganism From a Deep Fractured Carbonate Aquifer of the US Great Basin.</title>
        <authorList>
            <person name="Hamilton-Brehm S.D."/>
            <person name="Stewart L.E."/>
            <person name="Zavarin M."/>
            <person name="Caldwell M."/>
            <person name="Lawson P.A."/>
            <person name="Onstott T.C."/>
            <person name="Grzymski J."/>
            <person name="Neveux I."/>
            <person name="Lollar B.S."/>
            <person name="Russell C.E."/>
            <person name="Moser D.P."/>
        </authorList>
    </citation>
    <scope>NUCLEOTIDE SEQUENCE [LARGE SCALE GENOMIC DNA]</scope>
    <source>
        <strain evidence="10 11">DRI-13</strain>
    </source>
</reference>
<feature type="transmembrane region" description="Helical" evidence="7">
    <location>
        <begin position="262"/>
        <end position="290"/>
    </location>
</feature>
<keyword evidence="5 7" id="KW-0472">Membrane</keyword>